<protein>
    <submittedName>
        <fullName evidence="1">Uncharacterized protein</fullName>
    </submittedName>
</protein>
<dbReference type="EMBL" id="SJOL01006021">
    <property type="protein sequence ID" value="TGZ69471.1"/>
    <property type="molecule type" value="Genomic_DNA"/>
</dbReference>
<dbReference type="InterPro" id="IPR050951">
    <property type="entry name" value="Retrovirus_Pol_polyprotein"/>
</dbReference>
<proteinExistence type="predicted"/>
<dbReference type="Proteomes" id="UP000308267">
    <property type="component" value="Unassembled WGS sequence"/>
</dbReference>
<organism evidence="1 2">
    <name type="scientific">Opisthorchis felineus</name>
    <dbReference type="NCBI Taxonomy" id="147828"/>
    <lineage>
        <taxon>Eukaryota</taxon>
        <taxon>Metazoa</taxon>
        <taxon>Spiralia</taxon>
        <taxon>Lophotrochozoa</taxon>
        <taxon>Platyhelminthes</taxon>
        <taxon>Trematoda</taxon>
        <taxon>Digenea</taxon>
        <taxon>Opisthorchiida</taxon>
        <taxon>Opisthorchiata</taxon>
        <taxon>Opisthorchiidae</taxon>
        <taxon>Opisthorchis</taxon>
    </lineage>
</organism>
<evidence type="ECO:0000313" key="2">
    <source>
        <dbReference type="Proteomes" id="UP000308267"/>
    </source>
</evidence>
<sequence>MLESPISPTIKRHGRATLGYFRKSFSQGGRGRTTANTLHQFLLMYCLTPNPSTPEGKSPAEALLYRTLRCTFDLLKSPKEEVASPNQKMESYYNRKHGENWRHFDIEQSVLINGYPGNRVSWSQGKITQRIGTVIYDIHVGSKTWVRHANRLKEAYSQPRQRLNALPLNILIEHLDMNRGRTTDTQVA</sequence>
<dbReference type="OrthoDB" id="6246848at2759"/>
<evidence type="ECO:0000313" key="1">
    <source>
        <dbReference type="EMBL" id="TGZ69471.1"/>
    </source>
</evidence>
<keyword evidence="2" id="KW-1185">Reference proteome</keyword>
<accession>A0A4S2LZV8</accession>
<dbReference type="AlphaFoldDB" id="A0A4S2LZV8"/>
<reference evidence="1 2" key="1">
    <citation type="journal article" date="2019" name="BMC Genomics">
        <title>New insights from Opisthorchis felineus genome: update on genomics of the epidemiologically important liver flukes.</title>
        <authorList>
            <person name="Ershov N.I."/>
            <person name="Mordvinov V.A."/>
            <person name="Prokhortchouk E.B."/>
            <person name="Pakharukova M.Y."/>
            <person name="Gunbin K.V."/>
            <person name="Ustyantsev K."/>
            <person name="Genaev M.A."/>
            <person name="Blinov A.G."/>
            <person name="Mazur A."/>
            <person name="Boulygina E."/>
            <person name="Tsygankova S."/>
            <person name="Khrameeva E."/>
            <person name="Chekanov N."/>
            <person name="Fan G."/>
            <person name="Xiao A."/>
            <person name="Zhang H."/>
            <person name="Xu X."/>
            <person name="Yang H."/>
            <person name="Solovyev V."/>
            <person name="Lee S.M."/>
            <person name="Liu X."/>
            <person name="Afonnikov D.A."/>
            <person name="Skryabin K.G."/>
        </authorList>
    </citation>
    <scope>NUCLEOTIDE SEQUENCE [LARGE SCALE GENOMIC DNA]</scope>
    <source>
        <strain evidence="1">AK-0245</strain>
        <tissue evidence="1">Whole organism</tissue>
    </source>
</reference>
<dbReference type="PANTHER" id="PTHR37984">
    <property type="entry name" value="PROTEIN CBG26694"/>
    <property type="match status" value="1"/>
</dbReference>
<dbReference type="STRING" id="147828.A0A4S2LZV8"/>
<comment type="caution">
    <text evidence="1">The sequence shown here is derived from an EMBL/GenBank/DDBJ whole genome shotgun (WGS) entry which is preliminary data.</text>
</comment>
<gene>
    <name evidence="1" type="ORF">CRM22_003730</name>
</gene>
<name>A0A4S2LZV8_OPIFE</name>
<dbReference type="PANTHER" id="PTHR37984:SF5">
    <property type="entry name" value="PROTEIN NYNRIN-LIKE"/>
    <property type="match status" value="1"/>
</dbReference>